<dbReference type="EMBL" id="ASRX01000016">
    <property type="protein sequence ID" value="EYF06460.1"/>
    <property type="molecule type" value="Genomic_DNA"/>
</dbReference>
<sequence>MGTVAIPSNPVPEFCAACGFPLRGPRCEACGVHRTAPGRRTGLTPDSEPQPPDAELEAWRARDPIRFVGHCIASEVGTTVPTTSAQEGIGWIFSLQATTLFVSFDPGAERTSIDVPLTRVIERQRVPLLRAALELCDQLLPARLCLRDDLLVLRRTAHLPTLTASALRLALRTTAAAAERVATLLVSWFDVRPTFSDEQRANLSWALVGRSRPLKSFSIPPPGRSLPPPFAPQGTPQVLPPPPPLSGRLAAAEALWAAPRAPEPAPGASARPVHRETPHREPASREPASREAASRDADELPDILSPFFVVTSSTSTPLPGLAAPPSTITPPPVPTPPTYVRRATPLPVPPSSPSDLRALYGGMGGTLGGLPGESRASEVPAPLVERGSTRRPGIGEVSSPPVSVPFSMRPPAASSEGEPDARRERPASDRFCQILRDAQAHATTVSIQDKPGVMLILIRSTVFRAILEHGDTLPHTVAHLYRATAAVTRDLAQAENAGRRVNPAAIAEPALYAMERLVSARGQVPDEKPLQIEPLTSATHAREHLSRFLREIEAAPSDPALRHFLALGALSELLVRAKLPAKTDQRLREIVAYAHRDGVKGATIDLMMTALNRIVSQ</sequence>
<gene>
    <name evidence="2" type="ORF">CAP_1990</name>
</gene>
<keyword evidence="3" id="KW-1185">Reference proteome</keyword>
<dbReference type="Gene3D" id="3.30.1460.10">
    <property type="match status" value="1"/>
</dbReference>
<dbReference type="AlphaFoldDB" id="A0A017TCC4"/>
<feature type="compositionally biased region" description="Pro residues" evidence="1">
    <location>
        <begin position="219"/>
        <end position="231"/>
    </location>
</feature>
<accession>A0A017TCC4</accession>
<feature type="compositionally biased region" description="Basic and acidic residues" evidence="1">
    <location>
        <begin position="273"/>
        <end position="298"/>
    </location>
</feature>
<feature type="compositionally biased region" description="Low complexity" evidence="1">
    <location>
        <begin position="259"/>
        <end position="271"/>
    </location>
</feature>
<protein>
    <submittedName>
        <fullName evidence="2">Uncharacterized protein</fullName>
    </submittedName>
</protein>
<evidence type="ECO:0000313" key="2">
    <source>
        <dbReference type="EMBL" id="EYF06460.1"/>
    </source>
</evidence>
<reference evidence="2 3" key="1">
    <citation type="submission" date="2013-05" db="EMBL/GenBank/DDBJ databases">
        <title>Genome assembly of Chondromyces apiculatus DSM 436.</title>
        <authorList>
            <person name="Sharma G."/>
            <person name="Khatri I."/>
            <person name="Kaur C."/>
            <person name="Mayilraj S."/>
            <person name="Subramanian S."/>
        </authorList>
    </citation>
    <scope>NUCLEOTIDE SEQUENCE [LARGE SCALE GENOMIC DNA]</scope>
    <source>
        <strain evidence="2 3">DSM 436</strain>
    </source>
</reference>
<feature type="region of interest" description="Disordered" evidence="1">
    <location>
        <begin position="259"/>
        <end position="299"/>
    </location>
</feature>
<feature type="region of interest" description="Disordered" evidence="1">
    <location>
        <begin position="218"/>
        <end position="246"/>
    </location>
</feature>
<name>A0A017TCC4_9BACT</name>
<proteinExistence type="predicted"/>
<evidence type="ECO:0000313" key="3">
    <source>
        <dbReference type="Proteomes" id="UP000019678"/>
    </source>
</evidence>
<dbReference type="STRING" id="1192034.CAP_1990"/>
<organism evidence="2 3">
    <name type="scientific">Chondromyces apiculatus DSM 436</name>
    <dbReference type="NCBI Taxonomy" id="1192034"/>
    <lineage>
        <taxon>Bacteria</taxon>
        <taxon>Pseudomonadati</taxon>
        <taxon>Myxococcota</taxon>
        <taxon>Polyangia</taxon>
        <taxon>Polyangiales</taxon>
        <taxon>Polyangiaceae</taxon>
        <taxon>Chondromyces</taxon>
    </lineage>
</organism>
<dbReference type="Proteomes" id="UP000019678">
    <property type="component" value="Unassembled WGS sequence"/>
</dbReference>
<comment type="caution">
    <text evidence="2">The sequence shown here is derived from an EMBL/GenBank/DDBJ whole genome shotgun (WGS) entry which is preliminary data.</text>
</comment>
<evidence type="ECO:0000256" key="1">
    <source>
        <dbReference type="SAM" id="MobiDB-lite"/>
    </source>
</evidence>
<feature type="region of interest" description="Disordered" evidence="1">
    <location>
        <begin position="369"/>
        <end position="425"/>
    </location>
</feature>